<keyword evidence="2" id="KW-1185">Reference proteome</keyword>
<evidence type="ECO:0000313" key="1">
    <source>
        <dbReference type="EMBL" id="ABB10014.1"/>
    </source>
</evidence>
<dbReference type="EMBL" id="CP000151">
    <property type="protein sequence ID" value="ABB10014.1"/>
    <property type="molecule type" value="Genomic_DNA"/>
</dbReference>
<dbReference type="Proteomes" id="UP000002705">
    <property type="component" value="Chromosome 1"/>
</dbReference>
<dbReference type="KEGG" id="bur:Bcep18194_A6420"/>
<reference evidence="1" key="1">
    <citation type="submission" date="2009-01" db="EMBL/GenBank/DDBJ databases">
        <title>Complete sequence of chromosome 1 of Burkholderia sp. 383.</title>
        <authorList>
            <consortium name="US DOE Joint Genome Institute"/>
            <person name="Copeland A."/>
            <person name="Lucas S."/>
            <person name="Lapidus A."/>
            <person name="Barry K."/>
            <person name="Detter J.C."/>
            <person name="Glavina T."/>
            <person name="Hammon N."/>
            <person name="Israni S."/>
            <person name="Pitluck S."/>
            <person name="Chain P."/>
            <person name="Malfatti S."/>
            <person name="Shin M."/>
            <person name="Vergez L."/>
            <person name="Schmutz J."/>
            <person name="Larimer F."/>
            <person name="Land M."/>
            <person name="Kyrpides N."/>
            <person name="Lykidis A."/>
            <person name="Richardson P."/>
        </authorList>
    </citation>
    <scope>NUCLEOTIDE SEQUENCE</scope>
    <source>
        <strain evidence="1">383</strain>
    </source>
</reference>
<evidence type="ECO:0000313" key="2">
    <source>
        <dbReference type="Proteomes" id="UP000002705"/>
    </source>
</evidence>
<accession>Q39C02</accession>
<sequence>MRGQFGQVVLHVVSSSWAWLVGRPSRRTRTLGERGDADRGGACRAARGRMRRVLEKRLKRAAGVASTRRCAHPETACWRMRVRRDVAADRHASLRRERLLVHRHSAARRVRQIVPQRIVQLRRETVQTVGDDTCRSISTDCAHDVEPLHAGSRLK</sequence>
<dbReference type="HOGENOM" id="CLU_1692170_0_0_4"/>
<organism evidence="1 2">
    <name type="scientific">Burkholderia lata (strain ATCC 17760 / DSM 23089 / LMG 22485 / NCIMB 9086 / R18194 / 383)</name>
    <dbReference type="NCBI Taxonomy" id="482957"/>
    <lineage>
        <taxon>Bacteria</taxon>
        <taxon>Pseudomonadati</taxon>
        <taxon>Pseudomonadota</taxon>
        <taxon>Betaproteobacteria</taxon>
        <taxon>Burkholderiales</taxon>
        <taxon>Burkholderiaceae</taxon>
        <taxon>Burkholderia</taxon>
        <taxon>Burkholderia cepacia complex</taxon>
    </lineage>
</organism>
<dbReference type="AlphaFoldDB" id="Q39C02"/>
<proteinExistence type="predicted"/>
<name>Q39C02_BURL3</name>
<protein>
    <submittedName>
        <fullName evidence="1">Uncharacterized protein</fullName>
    </submittedName>
</protein>
<gene>
    <name evidence="1" type="ordered locus">Bcep18194_A6420</name>
</gene>